<dbReference type="InterPro" id="IPR036086">
    <property type="entry name" value="ParB/Sulfiredoxin_sf"/>
</dbReference>
<dbReference type="SMART" id="SM00470">
    <property type="entry name" value="ParB"/>
    <property type="match status" value="1"/>
</dbReference>
<evidence type="ECO:0000313" key="3">
    <source>
        <dbReference type="Proteomes" id="UP001199631"/>
    </source>
</evidence>
<dbReference type="Pfam" id="PF02195">
    <property type="entry name" value="ParB_N"/>
    <property type="match status" value="1"/>
</dbReference>
<dbReference type="AlphaFoldDB" id="A0AAW5B2Q6"/>
<feature type="domain" description="ParB-like N-terminal" evidence="1">
    <location>
        <begin position="6"/>
        <end position="92"/>
    </location>
</feature>
<dbReference type="CDD" id="cd16387">
    <property type="entry name" value="ParB_N_Srx"/>
    <property type="match status" value="1"/>
</dbReference>
<dbReference type="Proteomes" id="UP001199631">
    <property type="component" value="Unassembled WGS sequence"/>
</dbReference>
<reference evidence="2 3" key="1">
    <citation type="journal article" date="2022" name="Evol. Bioinform. Online">
        <title>Draft Genome Sequence of Oceanobacillus jordanicus Strain GSFE11, a Halotolerant Plant Growth-Promoting Bacterial Endophyte Isolated From the Jordan Valley.</title>
        <authorList>
            <person name="Alhindi T."/>
            <person name="Albdaiwi R."/>
        </authorList>
    </citation>
    <scope>NUCLEOTIDE SEQUENCE [LARGE SCALE GENOMIC DNA]</scope>
    <source>
        <strain evidence="2 3">GSFE11</strain>
    </source>
</reference>
<dbReference type="SUPFAM" id="SSF110849">
    <property type="entry name" value="ParB/Sulfiredoxin"/>
    <property type="match status" value="1"/>
</dbReference>
<organism evidence="2 3">
    <name type="scientific">Oceanobacillus jordanicus</name>
    <dbReference type="NCBI Taxonomy" id="2867266"/>
    <lineage>
        <taxon>Bacteria</taxon>
        <taxon>Bacillati</taxon>
        <taxon>Bacillota</taxon>
        <taxon>Bacilli</taxon>
        <taxon>Bacillales</taxon>
        <taxon>Bacillaceae</taxon>
        <taxon>Oceanobacillus</taxon>
    </lineage>
</organism>
<keyword evidence="3" id="KW-1185">Reference proteome</keyword>
<proteinExistence type="predicted"/>
<sequence length="320" mass="37171">MTKQLKKIKLSQIRLETSFRKSEKDLSLEMDISRQGLKVPLIVEEESENQFVLVDGYRRFYALEFIGLEDAYCDVVEHSSEEGRIVKRLGLELHTKKRTGYNLEEMIASLLESKKYDVSTIANLCNVTLATITKYVNGSEVNPEWLRRRKQTGAGFHALPVIHNLNVNDENKKYIADKYLGREIPKTTVDIIKKATEEKAFQDIPEEDVIECFEEIIVQKSRNYENVKDVVNEKALQAGYTKGSHTFVHNLILSLLTRVERIFKNNYYVQKLSKKQKSELTKKVRSLLMILDPPLTWAEFPIEEKIYKKPEKEDNGNLEH</sequence>
<dbReference type="Gene3D" id="3.90.1530.10">
    <property type="entry name" value="Conserved hypothetical protein from pyrococcus furiosus pfu- 392566-001, ParB domain"/>
    <property type="match status" value="1"/>
</dbReference>
<dbReference type="EMBL" id="JAIFZM010000002">
    <property type="protein sequence ID" value="MCG3418228.1"/>
    <property type="molecule type" value="Genomic_DNA"/>
</dbReference>
<dbReference type="InterPro" id="IPR003115">
    <property type="entry name" value="ParB_N"/>
</dbReference>
<name>A0AAW5B2Q6_9BACI</name>
<dbReference type="RefSeq" id="WP_238018307.1">
    <property type="nucleotide sequence ID" value="NZ_JAIFZM010000002.1"/>
</dbReference>
<protein>
    <submittedName>
        <fullName evidence="2">ParB/Srx family N-terminal domain-containing protein</fullName>
    </submittedName>
</protein>
<evidence type="ECO:0000313" key="2">
    <source>
        <dbReference type="EMBL" id="MCG3418228.1"/>
    </source>
</evidence>
<evidence type="ECO:0000259" key="1">
    <source>
        <dbReference type="SMART" id="SM00470"/>
    </source>
</evidence>
<comment type="caution">
    <text evidence="2">The sequence shown here is derived from an EMBL/GenBank/DDBJ whole genome shotgun (WGS) entry which is preliminary data.</text>
</comment>
<accession>A0AAW5B2Q6</accession>
<gene>
    <name evidence="2" type="ORF">K3T81_03605</name>
</gene>